<name>A0A3Q9HRY7_9FIRM</name>
<dbReference type="InterPro" id="IPR051922">
    <property type="entry name" value="Bact_Sporulation_Assoc"/>
</dbReference>
<dbReference type="RefSeq" id="WP_127017336.1">
    <property type="nucleotide sequence ID" value="NZ_CP016379.1"/>
</dbReference>
<dbReference type="Pfam" id="PF08486">
    <property type="entry name" value="SpoIID"/>
    <property type="match status" value="1"/>
</dbReference>
<dbReference type="InterPro" id="IPR013693">
    <property type="entry name" value="SpoIID/LytB_N"/>
</dbReference>
<dbReference type="GO" id="GO:0030435">
    <property type="term" value="P:sporulation resulting in formation of a cellular spore"/>
    <property type="evidence" value="ECO:0007669"/>
    <property type="project" value="InterPro"/>
</dbReference>
<dbReference type="KEGG" id="aft:BBF96_11635"/>
<feature type="domain" description="Sporulation stage II protein D amidase enhancer LytB N-terminal" evidence="1">
    <location>
        <begin position="47"/>
        <end position="153"/>
    </location>
</feature>
<gene>
    <name evidence="2" type="ORF">BBF96_11635</name>
</gene>
<accession>A0A3Q9HRY7</accession>
<dbReference type="Proteomes" id="UP000267250">
    <property type="component" value="Chromosome"/>
</dbReference>
<dbReference type="EMBL" id="CP016379">
    <property type="protein sequence ID" value="AZR73984.1"/>
    <property type="molecule type" value="Genomic_DNA"/>
</dbReference>
<dbReference type="NCBIfam" id="TIGR02870">
    <property type="entry name" value="spore_II_D"/>
    <property type="match status" value="1"/>
</dbReference>
<evidence type="ECO:0000313" key="3">
    <source>
        <dbReference type="Proteomes" id="UP000267250"/>
    </source>
</evidence>
<proteinExistence type="predicted"/>
<dbReference type="OrthoDB" id="9794671at2"/>
<evidence type="ECO:0000313" key="2">
    <source>
        <dbReference type="EMBL" id="AZR73984.1"/>
    </source>
</evidence>
<sequence>MRNFLALLLVLVSVIVIIIPTLLVRGCTFGGSEIKRPRGSVIKVFNHQKKEILDMELEEYIKGVVAAEMPASFDMEALKAQAVVARTYVLYRLKKGYTVPEHPQAVVSTDYQSGQAWASRKELQKKWGLIGYLLNWKKISEAVEATRGQVLTYNGELIDALYHSNAGGKTEDPAYVWGNPVPYLKSVPSQYDLEAPDYRGEFIFSWKELDQKLGTNLTAGIEQIKELSKTAIAGAGEGLVEILEVSPTQRILQVRIDGFIFSGKDLRRKLNLPSTKCEIIPTAEGIKFVTYGKGHGVGMSQYGANGMAKYGSDYTEILSHYYPGTRLAQVKQN</sequence>
<protein>
    <submittedName>
        <fullName evidence="2">Stage II sporulation protein D</fullName>
    </submittedName>
</protein>
<reference evidence="2 3" key="1">
    <citation type="submission" date="2016-07" db="EMBL/GenBank/DDBJ databases">
        <title>Genome and transcriptome analysis of iron-reducing fermentative bacteria Anoxybacter fermentans.</title>
        <authorList>
            <person name="Zeng X."/>
            <person name="Shao Z."/>
        </authorList>
    </citation>
    <scope>NUCLEOTIDE SEQUENCE [LARGE SCALE GENOMIC DNA]</scope>
    <source>
        <strain evidence="2 3">DY22613</strain>
    </source>
</reference>
<keyword evidence="3" id="KW-1185">Reference proteome</keyword>
<dbReference type="InterPro" id="IPR013486">
    <property type="entry name" value="SpoIID/LytB"/>
</dbReference>
<organism evidence="2 3">
    <name type="scientific">Anoxybacter fermentans</name>
    <dbReference type="NCBI Taxonomy" id="1323375"/>
    <lineage>
        <taxon>Bacteria</taxon>
        <taxon>Bacillati</taxon>
        <taxon>Bacillota</taxon>
        <taxon>Clostridia</taxon>
        <taxon>Halanaerobiales</taxon>
        <taxon>Anoxybacter</taxon>
    </lineage>
</organism>
<dbReference type="AlphaFoldDB" id="A0A3Q9HRY7"/>
<dbReference type="NCBIfam" id="TIGR02669">
    <property type="entry name" value="SpoIID_LytB"/>
    <property type="match status" value="1"/>
</dbReference>
<dbReference type="InterPro" id="IPR014225">
    <property type="entry name" value="Spore_II_D_firmicutes"/>
</dbReference>
<evidence type="ECO:0000259" key="1">
    <source>
        <dbReference type="Pfam" id="PF08486"/>
    </source>
</evidence>
<dbReference type="GO" id="GO:0030288">
    <property type="term" value="C:outer membrane-bounded periplasmic space"/>
    <property type="evidence" value="ECO:0007669"/>
    <property type="project" value="TreeGrafter"/>
</dbReference>
<dbReference type="PANTHER" id="PTHR30032">
    <property type="entry name" value="N-ACETYLMURAMOYL-L-ALANINE AMIDASE-RELATED"/>
    <property type="match status" value="1"/>
</dbReference>
<dbReference type="PANTHER" id="PTHR30032:SF4">
    <property type="entry name" value="AMIDASE ENHANCER"/>
    <property type="match status" value="1"/>
</dbReference>